<dbReference type="Proteomes" id="UP000054248">
    <property type="component" value="Unassembled WGS sequence"/>
</dbReference>
<organism evidence="2 3">
    <name type="scientific">Tulasnella calospora MUT 4182</name>
    <dbReference type="NCBI Taxonomy" id="1051891"/>
    <lineage>
        <taxon>Eukaryota</taxon>
        <taxon>Fungi</taxon>
        <taxon>Dikarya</taxon>
        <taxon>Basidiomycota</taxon>
        <taxon>Agaricomycotina</taxon>
        <taxon>Agaricomycetes</taxon>
        <taxon>Cantharellales</taxon>
        <taxon>Tulasnellaceae</taxon>
        <taxon>Tulasnella</taxon>
    </lineage>
</organism>
<name>A0A0C3QST2_9AGAM</name>
<evidence type="ECO:0000313" key="2">
    <source>
        <dbReference type="EMBL" id="KIO31129.1"/>
    </source>
</evidence>
<reference evidence="3" key="2">
    <citation type="submission" date="2015-01" db="EMBL/GenBank/DDBJ databases">
        <title>Evolutionary Origins and Diversification of the Mycorrhizal Mutualists.</title>
        <authorList>
            <consortium name="DOE Joint Genome Institute"/>
            <consortium name="Mycorrhizal Genomics Consortium"/>
            <person name="Kohler A."/>
            <person name="Kuo A."/>
            <person name="Nagy L.G."/>
            <person name="Floudas D."/>
            <person name="Copeland A."/>
            <person name="Barry K.W."/>
            <person name="Cichocki N."/>
            <person name="Veneault-Fourrey C."/>
            <person name="LaButti K."/>
            <person name="Lindquist E.A."/>
            <person name="Lipzen A."/>
            <person name="Lundell T."/>
            <person name="Morin E."/>
            <person name="Murat C."/>
            <person name="Riley R."/>
            <person name="Ohm R."/>
            <person name="Sun H."/>
            <person name="Tunlid A."/>
            <person name="Henrissat B."/>
            <person name="Grigoriev I.V."/>
            <person name="Hibbett D.S."/>
            <person name="Martin F."/>
        </authorList>
    </citation>
    <scope>NUCLEOTIDE SEQUENCE [LARGE SCALE GENOMIC DNA]</scope>
    <source>
        <strain evidence="3">MUT 4182</strain>
    </source>
</reference>
<protein>
    <submittedName>
        <fullName evidence="2">Uncharacterized protein</fullName>
    </submittedName>
</protein>
<keyword evidence="3" id="KW-1185">Reference proteome</keyword>
<dbReference type="OrthoDB" id="3192891at2759"/>
<feature type="region of interest" description="Disordered" evidence="1">
    <location>
        <begin position="152"/>
        <end position="178"/>
    </location>
</feature>
<evidence type="ECO:0000313" key="3">
    <source>
        <dbReference type="Proteomes" id="UP000054248"/>
    </source>
</evidence>
<proteinExistence type="predicted"/>
<gene>
    <name evidence="2" type="ORF">M407DRAFT_5165</name>
</gene>
<evidence type="ECO:0000256" key="1">
    <source>
        <dbReference type="SAM" id="MobiDB-lite"/>
    </source>
</evidence>
<dbReference type="HOGENOM" id="CLU_1373108_0_0_1"/>
<reference evidence="2 3" key="1">
    <citation type="submission" date="2014-04" db="EMBL/GenBank/DDBJ databases">
        <authorList>
            <consortium name="DOE Joint Genome Institute"/>
            <person name="Kuo A."/>
            <person name="Girlanda M."/>
            <person name="Perotto S."/>
            <person name="Kohler A."/>
            <person name="Nagy L.G."/>
            <person name="Floudas D."/>
            <person name="Copeland A."/>
            <person name="Barry K.W."/>
            <person name="Cichocki N."/>
            <person name="Veneault-Fourrey C."/>
            <person name="LaButti K."/>
            <person name="Lindquist E.A."/>
            <person name="Lipzen A."/>
            <person name="Lundell T."/>
            <person name="Morin E."/>
            <person name="Murat C."/>
            <person name="Sun H."/>
            <person name="Tunlid A."/>
            <person name="Henrissat B."/>
            <person name="Grigoriev I.V."/>
            <person name="Hibbett D.S."/>
            <person name="Martin F."/>
            <person name="Nordberg H.P."/>
            <person name="Cantor M.N."/>
            <person name="Hua S.X."/>
        </authorList>
    </citation>
    <scope>NUCLEOTIDE SEQUENCE [LARGE SCALE GENOMIC DNA]</scope>
    <source>
        <strain evidence="2 3">MUT 4182</strain>
    </source>
</reference>
<accession>A0A0C3QST2</accession>
<sequence length="199" mass="21304">MSFVGHNIAHSPRASPSGLRYAMVSAFPFNYPSTDITAAPVHGAKKMSGSALASPGPKATRKTPKLPDAFNQHHAIMALRESSVSGRPRRSSFAVSAVRAPDSLFTNGPASPGQVHQQKKPRRLSFAELPAIARDPQPLRLGGGVVGLGFVASEEGNTGPSITKSRRDSIVERVPTPYPKDEEAESYFDLRLGTSKEKM</sequence>
<dbReference type="AlphaFoldDB" id="A0A0C3QST2"/>
<dbReference type="EMBL" id="KN822965">
    <property type="protein sequence ID" value="KIO31129.1"/>
    <property type="molecule type" value="Genomic_DNA"/>
</dbReference>